<accession>A0A9Y2JLG0</accession>
<evidence type="ECO:0000256" key="2">
    <source>
        <dbReference type="ARBA" id="ARBA00023315"/>
    </source>
</evidence>
<name>A0A9Y2JLG0_9PSEU</name>
<evidence type="ECO:0000256" key="1">
    <source>
        <dbReference type="ARBA" id="ARBA00022679"/>
    </source>
</evidence>
<evidence type="ECO:0000313" key="5">
    <source>
        <dbReference type="EMBL" id="WIX99571.1"/>
    </source>
</evidence>
<feature type="domain" description="Beta-ketoacyl-[acyl-carrier-protein] synthase III N-terminal" evidence="4">
    <location>
        <begin position="115"/>
        <end position="189"/>
    </location>
</feature>
<evidence type="ECO:0000259" key="4">
    <source>
        <dbReference type="Pfam" id="PF08545"/>
    </source>
</evidence>
<dbReference type="Pfam" id="PF08545">
    <property type="entry name" value="ACP_syn_III"/>
    <property type="match status" value="1"/>
</dbReference>
<dbReference type="GO" id="GO:0044550">
    <property type="term" value="P:secondary metabolite biosynthetic process"/>
    <property type="evidence" value="ECO:0007669"/>
    <property type="project" value="TreeGrafter"/>
</dbReference>
<dbReference type="RefSeq" id="WP_285996053.1">
    <property type="nucleotide sequence ID" value="NZ_CP127295.1"/>
</dbReference>
<dbReference type="GO" id="GO:0006633">
    <property type="term" value="P:fatty acid biosynthetic process"/>
    <property type="evidence" value="ECO:0007669"/>
    <property type="project" value="InterPro"/>
</dbReference>
<gene>
    <name evidence="5" type="ORF">QRX60_36780</name>
</gene>
<evidence type="ECO:0000259" key="3">
    <source>
        <dbReference type="Pfam" id="PF08541"/>
    </source>
</evidence>
<evidence type="ECO:0000313" key="6">
    <source>
        <dbReference type="Proteomes" id="UP001239397"/>
    </source>
</evidence>
<dbReference type="InterPro" id="IPR016039">
    <property type="entry name" value="Thiolase-like"/>
</dbReference>
<keyword evidence="2" id="KW-0012">Acyltransferase</keyword>
<protein>
    <submittedName>
        <fullName evidence="5">Ketoacyl-ACP synthase III</fullName>
    </submittedName>
</protein>
<dbReference type="SUPFAM" id="SSF53901">
    <property type="entry name" value="Thiolase-like"/>
    <property type="match status" value="2"/>
</dbReference>
<dbReference type="AlphaFoldDB" id="A0A9Y2JLG0"/>
<dbReference type="GO" id="GO:0004315">
    <property type="term" value="F:3-oxoacyl-[acyl-carrier-protein] synthase activity"/>
    <property type="evidence" value="ECO:0007669"/>
    <property type="project" value="InterPro"/>
</dbReference>
<dbReference type="InterPro" id="IPR013751">
    <property type="entry name" value="ACP_syn_III_N"/>
</dbReference>
<proteinExistence type="predicted"/>
<keyword evidence="6" id="KW-1185">Reference proteome</keyword>
<keyword evidence="1" id="KW-0808">Transferase</keyword>
<dbReference type="KEGG" id="amog:QRX60_36780"/>
<feature type="domain" description="Beta-ketoacyl-[acyl-carrier-protein] synthase III C-terminal" evidence="3">
    <location>
        <begin position="229"/>
        <end position="293"/>
    </location>
</feature>
<dbReference type="PANTHER" id="PTHR34069">
    <property type="entry name" value="3-OXOACYL-[ACYL-CARRIER-PROTEIN] SYNTHASE 3"/>
    <property type="match status" value="1"/>
</dbReference>
<dbReference type="Proteomes" id="UP001239397">
    <property type="component" value="Chromosome"/>
</dbReference>
<sequence length="383" mass="39866">MTGLPVPVAITGTGVHLPPEVVTNAELAATLDTSDEWIVSRTGIRARRRLAPDRATSDMCVAAARPALAAAGVTARDVDAIIVGPYTSDQPLPSTALIVKEALGADRALTLDVTQTACANGVQALFLAAHLPQTSAARTVLVLAADCAARVTNSADRTTRVFFGDAAGAAILTRASAPQGGLLGWDFGSELSYDVEIPAAGEYPKMNGRAVWNTATRCLPDSILRATDNAAVPVEEVTHFFLHQANLNIIQAALDKLGVPLARAPITVQSLGNTGSAGVFTALHERFGAGRSPPETRTWCRRSAPVSSGAPCVSATCDVTRGPGLAGATRRTSCPEPADAARPGFRGAGRLVSRWAGQNCSPDWTRRIAAISPLGLCRRPLTP</sequence>
<reference evidence="5 6" key="1">
    <citation type="submission" date="2023-06" db="EMBL/GenBank/DDBJ databases">
        <authorList>
            <person name="Oyuntsetseg B."/>
            <person name="Kim S.B."/>
        </authorList>
    </citation>
    <scope>NUCLEOTIDE SEQUENCE [LARGE SCALE GENOMIC DNA]</scope>
    <source>
        <strain evidence="5 6">4-36</strain>
    </source>
</reference>
<dbReference type="CDD" id="cd00830">
    <property type="entry name" value="KAS_III"/>
    <property type="match status" value="1"/>
</dbReference>
<dbReference type="InterPro" id="IPR013747">
    <property type="entry name" value="ACP_syn_III_C"/>
</dbReference>
<dbReference type="Pfam" id="PF08541">
    <property type="entry name" value="ACP_syn_III_C"/>
    <property type="match status" value="1"/>
</dbReference>
<organism evidence="5 6">
    <name type="scientific">Amycolatopsis mongoliensis</name>
    <dbReference type="NCBI Taxonomy" id="715475"/>
    <lineage>
        <taxon>Bacteria</taxon>
        <taxon>Bacillati</taxon>
        <taxon>Actinomycetota</taxon>
        <taxon>Actinomycetes</taxon>
        <taxon>Pseudonocardiales</taxon>
        <taxon>Pseudonocardiaceae</taxon>
        <taxon>Amycolatopsis</taxon>
    </lineage>
</organism>
<dbReference type="PANTHER" id="PTHR34069:SF2">
    <property type="entry name" value="BETA-KETOACYL-[ACYL-CARRIER-PROTEIN] SYNTHASE III"/>
    <property type="match status" value="1"/>
</dbReference>
<dbReference type="EMBL" id="CP127295">
    <property type="protein sequence ID" value="WIX99571.1"/>
    <property type="molecule type" value="Genomic_DNA"/>
</dbReference>
<dbReference type="Gene3D" id="3.40.47.10">
    <property type="match status" value="1"/>
</dbReference>